<protein>
    <submittedName>
        <fullName evidence="1">Uncharacterized protein</fullName>
    </submittedName>
</protein>
<dbReference type="EMBL" id="GAKP01020235">
    <property type="protein sequence ID" value="JAC38717.1"/>
    <property type="molecule type" value="Transcribed_RNA"/>
</dbReference>
<evidence type="ECO:0000313" key="1">
    <source>
        <dbReference type="EMBL" id="JAC38708.1"/>
    </source>
</evidence>
<proteinExistence type="predicted"/>
<dbReference type="EMBL" id="GAKP01020237">
    <property type="protein sequence ID" value="JAC38715.1"/>
    <property type="molecule type" value="Transcribed_RNA"/>
</dbReference>
<accession>A0A034VB06</accession>
<dbReference type="EMBL" id="GAKP01020246">
    <property type="protein sequence ID" value="JAC38706.1"/>
    <property type="molecule type" value="Transcribed_RNA"/>
</dbReference>
<reference evidence="1" key="1">
    <citation type="journal article" date="2014" name="BMC Genomics">
        <title>Characterizing the developmental transcriptome of the oriental fruit fly, Bactrocera dorsalis (Diptera: Tephritidae) through comparative genomic analysis with Drosophila melanogaster utilizing modENCODE datasets.</title>
        <authorList>
            <person name="Geib S.M."/>
            <person name="Calla B."/>
            <person name="Hall B."/>
            <person name="Hou S."/>
            <person name="Manoukis N.C."/>
        </authorList>
    </citation>
    <scope>NUCLEOTIDE SEQUENCE</scope>
    <source>
        <strain evidence="1">Punador</strain>
    </source>
</reference>
<dbReference type="EMBL" id="GAKP01020240">
    <property type="protein sequence ID" value="JAC38712.1"/>
    <property type="molecule type" value="Transcribed_RNA"/>
</dbReference>
<sequence>MFRICIDTGKKTLIGHMTLTPLLCIYTLHANALMHTALLQRASHYATNGRLTMCVVRGFRLWFYTGRGRQGSSSFFRFMAIRTKFEELMGFGVQPIDALQIISR</sequence>
<dbReference type="EMBL" id="GAKP01020244">
    <property type="protein sequence ID" value="JAC38708.1"/>
    <property type="molecule type" value="Transcribed_RNA"/>
</dbReference>
<organism evidence="1">
    <name type="scientific">Bactrocera dorsalis</name>
    <name type="common">Oriental fruit fly</name>
    <name type="synonym">Dacus dorsalis</name>
    <dbReference type="NCBI Taxonomy" id="27457"/>
    <lineage>
        <taxon>Eukaryota</taxon>
        <taxon>Metazoa</taxon>
        <taxon>Ecdysozoa</taxon>
        <taxon>Arthropoda</taxon>
        <taxon>Hexapoda</taxon>
        <taxon>Insecta</taxon>
        <taxon>Pterygota</taxon>
        <taxon>Neoptera</taxon>
        <taxon>Endopterygota</taxon>
        <taxon>Diptera</taxon>
        <taxon>Brachycera</taxon>
        <taxon>Muscomorpha</taxon>
        <taxon>Tephritoidea</taxon>
        <taxon>Tephritidae</taxon>
        <taxon>Bactrocera</taxon>
        <taxon>Bactrocera</taxon>
    </lineage>
</organism>
<name>A0A034VB06_BACDO</name>
<dbReference type="AlphaFoldDB" id="A0A034VB06"/>